<dbReference type="Gene3D" id="2.60.40.1670">
    <property type="entry name" value="beta-sandwich domain of Sec23/24"/>
    <property type="match status" value="1"/>
</dbReference>
<feature type="region of interest" description="Disordered" evidence="4">
    <location>
        <begin position="981"/>
        <end position="1007"/>
    </location>
</feature>
<dbReference type="Pfam" id="PF04811">
    <property type="entry name" value="Sec23_trunk"/>
    <property type="match status" value="1"/>
</dbReference>
<evidence type="ECO:0000256" key="1">
    <source>
        <dbReference type="ARBA" id="ARBA00008334"/>
    </source>
</evidence>
<dbReference type="PANTHER" id="PTHR13803:SF4">
    <property type="entry name" value="SECRETORY 24CD, ISOFORM C"/>
    <property type="match status" value="1"/>
</dbReference>
<evidence type="ECO:0000259" key="8">
    <source>
        <dbReference type="Pfam" id="PF08033"/>
    </source>
</evidence>
<dbReference type="InterPro" id="IPR050550">
    <property type="entry name" value="SEC23_SEC24_subfamily"/>
</dbReference>
<dbReference type="InterPro" id="IPR006895">
    <property type="entry name" value="Znf_Sec23_Sec24"/>
</dbReference>
<comment type="similarity">
    <text evidence="1">Belongs to the SEC23/SEC24 family. SEC24 subfamily.</text>
</comment>
<dbReference type="InterPro" id="IPR036465">
    <property type="entry name" value="vWFA_dom_sf"/>
</dbReference>
<feature type="domain" description="Sec23/Sec24 trunk" evidence="6">
    <location>
        <begin position="392"/>
        <end position="633"/>
    </location>
</feature>
<dbReference type="Gene3D" id="3.40.50.410">
    <property type="entry name" value="von Willebrand factor, type A domain"/>
    <property type="match status" value="1"/>
</dbReference>
<keyword evidence="10" id="KW-1185">Reference proteome</keyword>
<dbReference type="Gene3D" id="1.20.120.730">
    <property type="entry name" value="Sec23/Sec24 helical domain"/>
    <property type="match status" value="1"/>
</dbReference>
<dbReference type="SUPFAM" id="SSF81995">
    <property type="entry name" value="beta-sandwich domain of Sec23/24"/>
    <property type="match status" value="1"/>
</dbReference>
<dbReference type="EMBL" id="CAJNDS010002459">
    <property type="protein sequence ID" value="CAE7485412.1"/>
    <property type="molecule type" value="Genomic_DNA"/>
</dbReference>
<dbReference type="InterPro" id="IPR012990">
    <property type="entry name" value="Beta-sandwich_Sec23_24"/>
</dbReference>
<dbReference type="SUPFAM" id="SSF81811">
    <property type="entry name" value="Helical domain of Sec23/24"/>
    <property type="match status" value="1"/>
</dbReference>
<dbReference type="InterPro" id="IPR036174">
    <property type="entry name" value="Znf_Sec23_Sec24_sf"/>
</dbReference>
<dbReference type="PANTHER" id="PTHR13803">
    <property type="entry name" value="SEC24-RELATED PROTEIN"/>
    <property type="match status" value="1"/>
</dbReference>
<keyword evidence="2" id="KW-0813">Transport</keyword>
<evidence type="ECO:0000259" key="7">
    <source>
        <dbReference type="Pfam" id="PF04815"/>
    </source>
</evidence>
<protein>
    <recommendedName>
        <fullName evidence="11">Protein transport protein Sec24-like CEF</fullName>
    </recommendedName>
</protein>
<dbReference type="OrthoDB" id="49016at2759"/>
<keyword evidence="3" id="KW-0653">Protein transport</keyword>
<dbReference type="GO" id="GO:0008270">
    <property type="term" value="F:zinc ion binding"/>
    <property type="evidence" value="ECO:0007669"/>
    <property type="project" value="InterPro"/>
</dbReference>
<feature type="domain" description="Sec23/Sec24 helical" evidence="7">
    <location>
        <begin position="736"/>
        <end position="832"/>
    </location>
</feature>
<dbReference type="InterPro" id="IPR036175">
    <property type="entry name" value="Sec23/24_helical_dom_sf"/>
</dbReference>
<dbReference type="SUPFAM" id="SSF53300">
    <property type="entry name" value="vWA-like"/>
    <property type="match status" value="1"/>
</dbReference>
<evidence type="ECO:0008006" key="11">
    <source>
        <dbReference type="Google" id="ProtNLM"/>
    </source>
</evidence>
<dbReference type="GO" id="GO:0000149">
    <property type="term" value="F:SNARE binding"/>
    <property type="evidence" value="ECO:0007669"/>
    <property type="project" value="TreeGrafter"/>
</dbReference>
<dbReference type="InterPro" id="IPR029006">
    <property type="entry name" value="ADF-H/Gelsolin-like_dom_sf"/>
</dbReference>
<dbReference type="Gene3D" id="3.40.20.10">
    <property type="entry name" value="Severin"/>
    <property type="match status" value="1"/>
</dbReference>
<feature type="compositionally biased region" description="Polar residues" evidence="4">
    <location>
        <begin position="115"/>
        <end position="124"/>
    </location>
</feature>
<dbReference type="Pfam" id="PF08033">
    <property type="entry name" value="Sec23_BS"/>
    <property type="match status" value="1"/>
</dbReference>
<feature type="region of interest" description="Disordered" evidence="4">
    <location>
        <begin position="175"/>
        <end position="236"/>
    </location>
</feature>
<feature type="compositionally biased region" description="Polar residues" evidence="4">
    <location>
        <begin position="74"/>
        <end position="83"/>
    </location>
</feature>
<feature type="region of interest" description="Disordered" evidence="4">
    <location>
        <begin position="17"/>
        <end position="136"/>
    </location>
</feature>
<evidence type="ECO:0000259" key="6">
    <source>
        <dbReference type="Pfam" id="PF04811"/>
    </source>
</evidence>
<dbReference type="InterPro" id="IPR006900">
    <property type="entry name" value="Sec23/24_helical_dom"/>
</dbReference>
<organism evidence="9 10">
    <name type="scientific">Symbiodinium natans</name>
    <dbReference type="NCBI Taxonomy" id="878477"/>
    <lineage>
        <taxon>Eukaryota</taxon>
        <taxon>Sar</taxon>
        <taxon>Alveolata</taxon>
        <taxon>Dinophyceae</taxon>
        <taxon>Suessiales</taxon>
        <taxon>Symbiodiniaceae</taxon>
        <taxon>Symbiodinium</taxon>
    </lineage>
</organism>
<evidence type="ECO:0000259" key="5">
    <source>
        <dbReference type="Pfam" id="PF04810"/>
    </source>
</evidence>
<reference evidence="9" key="1">
    <citation type="submission" date="2021-02" db="EMBL/GenBank/DDBJ databases">
        <authorList>
            <person name="Dougan E. K."/>
            <person name="Rhodes N."/>
            <person name="Thang M."/>
            <person name="Chan C."/>
        </authorList>
    </citation>
    <scope>NUCLEOTIDE SEQUENCE</scope>
</reference>
<dbReference type="AlphaFoldDB" id="A0A812SKM0"/>
<sequence>MQPACFDPVLVANSSPLASASPAISTAKTEPSPAGPDASRTSSLSNSRPDLISNNAMSKIKFFKEGGATPPEGSPTSRLSGSPVSAYPAFKPGAVQASGPAPPPAANSLNGSSPFSMSPPQSGASFAMYGGETPGAKTPGGYTPVAFTPTGYTPGAYTPGGQLKRANSGVGFTVDASPMKNGVPRSISGTPRKFGAPAASPNSRRRTETKKSNSRIDPEQVPRPVGQPEAVKQEGGKVYETTKYHVPPAATTVCTVVDCGSSSCEFIRSTVNQVPAYPSTANTAHIPMAVVCQPFAELTPFEADIPCVDLGESGPFRCNRCKAYVNAFFTWHNGGKEATCNFCGQRVEVPLEYMCNLDEKGQRVDKAGRPELNRGTVDYVAPSDYSESAPVVPATIFVIEATQRSLQCGLLPQVMWTLRSLLGFMQRPSSRIGILLFDQALHFFAFHPGLDCARQITVSDTEDPFAPCGAEVLLVDAEDPAYRSQIDSLLDELPGLLVAEGLAEQAAGCAALKAATELLGSRGGGHVIMFHASLPNSGIGALRHRDDIKLASEPEGGGLFAVQQPTFFEEIDVDCLNRGVAVSVFCTPATGIYIDMATLCRIPRRTGGEVCYYPGFDPSRDGERLHYDLSRTVVQPAVFNVMFKLRVSKGLAVDSIHCTWDPEVIDPSTFSVSRMSVDATADFVLVHGERIEGQKHAYVQVACLYTDKRGKRLIRVHTLQLPVTSSLSNVFRYTEIDAVTNLLLKQAADSALTGNGNFKDKLTKSCVDMLHAYRANCASMTAAGQLILPESLKLLPLYIGTIRKFPAFRAGSDIKVDDRIVSLIRTLGLPIALTASLVYPRVYTMLPLPDKAGLPTGIGDNVFLPPTIAGSSDKLATDRIYLIDNGMSLRLYVRPEVGQETLYQVFGAETLQDVSVILSAPEDFADSLSEDAERMLSCVQQIRRERWRLPWQSFHVVLPGTPEESRVLASLAEDRAGSESTYASWHARSELGEESDPSKRLEAGGRPKAEIDPCFDAQISSIFSQMKVWNLARREFRRRMAIQWSKKYERSTELEFRDASEVVNRHVVWVALFIMVLRPEIACSCPSHTARRFRV</sequence>
<dbReference type="Pfam" id="PF04815">
    <property type="entry name" value="Sec23_helical"/>
    <property type="match status" value="1"/>
</dbReference>
<feature type="domain" description="Zinc finger Sec23/Sec24-type" evidence="5">
    <location>
        <begin position="315"/>
        <end position="353"/>
    </location>
</feature>
<evidence type="ECO:0000313" key="10">
    <source>
        <dbReference type="Proteomes" id="UP000604046"/>
    </source>
</evidence>
<dbReference type="GO" id="GO:0070971">
    <property type="term" value="C:endoplasmic reticulum exit site"/>
    <property type="evidence" value="ECO:0007669"/>
    <property type="project" value="TreeGrafter"/>
</dbReference>
<dbReference type="SUPFAM" id="SSF82919">
    <property type="entry name" value="Zn-finger domain of Sec23/24"/>
    <property type="match status" value="1"/>
</dbReference>
<dbReference type="InterPro" id="IPR036180">
    <property type="entry name" value="Gelsolin-like_dom_sf"/>
</dbReference>
<evidence type="ECO:0000256" key="4">
    <source>
        <dbReference type="SAM" id="MobiDB-lite"/>
    </source>
</evidence>
<evidence type="ECO:0000256" key="2">
    <source>
        <dbReference type="ARBA" id="ARBA00022448"/>
    </source>
</evidence>
<feature type="compositionally biased region" description="Polar residues" evidence="4">
    <location>
        <begin position="39"/>
        <end position="57"/>
    </location>
</feature>
<feature type="compositionally biased region" description="Low complexity" evidence="4">
    <location>
        <begin position="17"/>
        <end position="27"/>
    </location>
</feature>
<dbReference type="InterPro" id="IPR006896">
    <property type="entry name" value="Sec23/24_trunk_dom"/>
</dbReference>
<feature type="domain" description="Sec23/Sec24 beta-sandwich" evidence="8">
    <location>
        <begin position="639"/>
        <end position="724"/>
    </location>
</feature>
<dbReference type="GO" id="GO:0006886">
    <property type="term" value="P:intracellular protein transport"/>
    <property type="evidence" value="ECO:0007669"/>
    <property type="project" value="InterPro"/>
</dbReference>
<evidence type="ECO:0000256" key="3">
    <source>
        <dbReference type="ARBA" id="ARBA00022927"/>
    </source>
</evidence>
<name>A0A812SKM0_9DINO</name>
<dbReference type="Gene3D" id="2.30.30.380">
    <property type="entry name" value="Zn-finger domain of Sec23/24"/>
    <property type="match status" value="1"/>
</dbReference>
<dbReference type="GO" id="GO:0030127">
    <property type="term" value="C:COPII vesicle coat"/>
    <property type="evidence" value="ECO:0007669"/>
    <property type="project" value="InterPro"/>
</dbReference>
<dbReference type="SUPFAM" id="SSF82754">
    <property type="entry name" value="C-terminal, gelsolin-like domain of Sec23/24"/>
    <property type="match status" value="1"/>
</dbReference>
<dbReference type="GO" id="GO:0090110">
    <property type="term" value="P:COPII-coated vesicle cargo loading"/>
    <property type="evidence" value="ECO:0007669"/>
    <property type="project" value="TreeGrafter"/>
</dbReference>
<dbReference type="Proteomes" id="UP000604046">
    <property type="component" value="Unassembled WGS sequence"/>
</dbReference>
<accession>A0A812SKM0</accession>
<gene>
    <name evidence="9" type="ORF">SNAT2548_LOCUS27234</name>
</gene>
<feature type="compositionally biased region" description="Basic and acidic residues" evidence="4">
    <location>
        <begin position="205"/>
        <end position="220"/>
    </location>
</feature>
<dbReference type="Pfam" id="PF04810">
    <property type="entry name" value="zf-Sec23_Sec24"/>
    <property type="match status" value="1"/>
</dbReference>
<comment type="caution">
    <text evidence="9">The sequence shown here is derived from an EMBL/GenBank/DDBJ whole genome shotgun (WGS) entry which is preliminary data.</text>
</comment>
<feature type="compositionally biased region" description="Basic and acidic residues" evidence="4">
    <location>
        <begin position="987"/>
        <end position="1007"/>
    </location>
</feature>
<evidence type="ECO:0000313" key="9">
    <source>
        <dbReference type="EMBL" id="CAE7485412.1"/>
    </source>
</evidence>
<proteinExistence type="inferred from homology"/>